<dbReference type="RefSeq" id="WP_369206969.1">
    <property type="nucleotide sequence ID" value="NZ_JBFNXQ010000037.1"/>
</dbReference>
<feature type="domain" description="Glycosyl transferase family 1" evidence="3">
    <location>
        <begin position="206"/>
        <end position="369"/>
    </location>
</feature>
<reference evidence="5 6" key="1">
    <citation type="submission" date="2024-06" db="EMBL/GenBank/DDBJ databases">
        <title>Draft genome sequence of Geodermatophilus badlandi, a novel member of the Geodermatophilaceae isolated from badland sedimentary rocks in the Red desert, Wyoming, USA.</title>
        <authorList>
            <person name="Ben Tekaya S."/>
            <person name="Nouioui I."/>
            <person name="Flores G.M."/>
            <person name="Shaal M.N."/>
            <person name="Bredoire F."/>
            <person name="Basile F."/>
            <person name="Van Diepen L."/>
            <person name="Ward N.L."/>
        </authorList>
    </citation>
    <scope>NUCLEOTIDE SEQUENCE [LARGE SCALE GENOMIC DNA]</scope>
    <source>
        <strain evidence="5 6">WL48A</strain>
    </source>
</reference>
<keyword evidence="2 5" id="KW-0808">Transferase</keyword>
<evidence type="ECO:0000259" key="3">
    <source>
        <dbReference type="Pfam" id="PF00534"/>
    </source>
</evidence>
<gene>
    <name evidence="5" type="ORF">ABQ292_13015</name>
</gene>
<dbReference type="InterPro" id="IPR050194">
    <property type="entry name" value="Glycosyltransferase_grp1"/>
</dbReference>
<dbReference type="Proteomes" id="UP001560045">
    <property type="component" value="Unassembled WGS sequence"/>
</dbReference>
<feature type="domain" description="Glycosyltransferase subfamily 4-like N-terminal" evidence="4">
    <location>
        <begin position="54"/>
        <end position="195"/>
    </location>
</feature>
<dbReference type="InterPro" id="IPR001296">
    <property type="entry name" value="Glyco_trans_1"/>
</dbReference>
<dbReference type="PANTHER" id="PTHR45947">
    <property type="entry name" value="SULFOQUINOVOSYL TRANSFERASE SQD2"/>
    <property type="match status" value="1"/>
</dbReference>
<dbReference type="InterPro" id="IPR028098">
    <property type="entry name" value="Glyco_trans_4-like_N"/>
</dbReference>
<dbReference type="EMBL" id="JBFNXQ010000037">
    <property type="protein sequence ID" value="MEX5719284.1"/>
    <property type="molecule type" value="Genomic_DNA"/>
</dbReference>
<sequence length="395" mass="42846">MSSVDARGSTGEPLRVLVLDHCAQLSGAELALVRLLPHVPGVDFTVLLAEDGPLADRLRAVGVRVEVLPLAVGAATLRRDRISLTRPPVKAIWYALTYAWRLARVIRQEAPDLVHTNSNKAHLYGGVAARIARVPHVWHARDRIDSRYMSASAAALSRLAVWTLPRLVIANSRSTLATVAPRWRRGRTVVLPEPVEQTPRQDPVHERDDGLTVGMVGRITPWKGQDVFLRAFAQATHDRPHSRAVIVGSAMFGETDYLAELHQLVAELDIDGRVTFTGFSDDVPAELQAMDVLVHASLIPEPFGQVVTEGMAAGLAVLAADAGGPSEILEHGVTGLLHPPGDVDLLAEHIQLVARDPRLRASMGAEARRASRAYDVGLIAAHLHRVYADVLGRCP</sequence>
<dbReference type="PANTHER" id="PTHR45947:SF3">
    <property type="entry name" value="SULFOQUINOVOSYL TRANSFERASE SQD2"/>
    <property type="match status" value="1"/>
</dbReference>
<dbReference type="Pfam" id="PF00534">
    <property type="entry name" value="Glycos_transf_1"/>
    <property type="match status" value="1"/>
</dbReference>
<dbReference type="Gene3D" id="3.40.50.2000">
    <property type="entry name" value="Glycogen Phosphorylase B"/>
    <property type="match status" value="2"/>
</dbReference>
<evidence type="ECO:0000313" key="5">
    <source>
        <dbReference type="EMBL" id="MEX5719284.1"/>
    </source>
</evidence>
<dbReference type="Pfam" id="PF13439">
    <property type="entry name" value="Glyco_transf_4"/>
    <property type="match status" value="1"/>
</dbReference>
<dbReference type="EC" id="2.4.-.-" evidence="5"/>
<keyword evidence="1 5" id="KW-0328">Glycosyltransferase</keyword>
<dbReference type="SUPFAM" id="SSF53756">
    <property type="entry name" value="UDP-Glycosyltransferase/glycogen phosphorylase"/>
    <property type="match status" value="1"/>
</dbReference>
<comment type="caution">
    <text evidence="5">The sequence shown here is derived from an EMBL/GenBank/DDBJ whole genome shotgun (WGS) entry which is preliminary data.</text>
</comment>
<evidence type="ECO:0000259" key="4">
    <source>
        <dbReference type="Pfam" id="PF13439"/>
    </source>
</evidence>
<protein>
    <submittedName>
        <fullName evidence="5">Glycosyltransferase</fullName>
        <ecNumber evidence="5">2.4.-.-</ecNumber>
    </submittedName>
</protein>
<proteinExistence type="predicted"/>
<evidence type="ECO:0000256" key="2">
    <source>
        <dbReference type="ARBA" id="ARBA00022679"/>
    </source>
</evidence>
<accession>A0ABV3XFE3</accession>
<evidence type="ECO:0000256" key="1">
    <source>
        <dbReference type="ARBA" id="ARBA00022676"/>
    </source>
</evidence>
<name>A0ABV3XFE3_9ACTN</name>
<organism evidence="5 6">
    <name type="scientific">Geodermatophilus maliterrae</name>
    <dbReference type="NCBI Taxonomy" id="3162531"/>
    <lineage>
        <taxon>Bacteria</taxon>
        <taxon>Bacillati</taxon>
        <taxon>Actinomycetota</taxon>
        <taxon>Actinomycetes</taxon>
        <taxon>Geodermatophilales</taxon>
        <taxon>Geodermatophilaceae</taxon>
        <taxon>Geodermatophilus</taxon>
    </lineage>
</organism>
<dbReference type="GO" id="GO:0016757">
    <property type="term" value="F:glycosyltransferase activity"/>
    <property type="evidence" value="ECO:0007669"/>
    <property type="project" value="UniProtKB-KW"/>
</dbReference>
<evidence type="ECO:0000313" key="6">
    <source>
        <dbReference type="Proteomes" id="UP001560045"/>
    </source>
</evidence>
<dbReference type="CDD" id="cd03811">
    <property type="entry name" value="GT4_GT28_WabH-like"/>
    <property type="match status" value="1"/>
</dbReference>
<keyword evidence="6" id="KW-1185">Reference proteome</keyword>